<feature type="compositionally biased region" description="Basic and acidic residues" evidence="1">
    <location>
        <begin position="49"/>
        <end position="69"/>
    </location>
</feature>
<keyword evidence="3" id="KW-1185">Reference proteome</keyword>
<name>A0ABS1HSV1_9PROT</name>
<comment type="caution">
    <text evidence="2">The sequence shown here is derived from an EMBL/GenBank/DDBJ whole genome shotgun (WGS) entry which is preliminary data.</text>
</comment>
<accession>A0ABS1HSV1</accession>
<organism evidence="2 3">
    <name type="scientific">Azospirillum aestuarii</name>
    <dbReference type="NCBI Taxonomy" id="2802052"/>
    <lineage>
        <taxon>Bacteria</taxon>
        <taxon>Pseudomonadati</taxon>
        <taxon>Pseudomonadota</taxon>
        <taxon>Alphaproteobacteria</taxon>
        <taxon>Rhodospirillales</taxon>
        <taxon>Azospirillaceae</taxon>
        <taxon>Azospirillum</taxon>
    </lineage>
</organism>
<dbReference type="Proteomes" id="UP000654452">
    <property type="component" value="Unassembled WGS sequence"/>
</dbReference>
<evidence type="ECO:0000256" key="1">
    <source>
        <dbReference type="SAM" id="MobiDB-lite"/>
    </source>
</evidence>
<proteinExistence type="predicted"/>
<dbReference type="RefSeq" id="WP_200484128.1">
    <property type="nucleotide sequence ID" value="NZ_JAEPIV010000001.1"/>
</dbReference>
<gene>
    <name evidence="2" type="ORF">JJL56_02995</name>
</gene>
<sequence>MLSGQFLKSNEVASFAGAAVRHLDEAGGDACTKPTNARKVVSLEVEEVVTERMPPRRKGSGDDRAAPPF</sequence>
<feature type="region of interest" description="Disordered" evidence="1">
    <location>
        <begin position="48"/>
        <end position="69"/>
    </location>
</feature>
<protein>
    <submittedName>
        <fullName evidence="2">Uncharacterized protein</fullName>
    </submittedName>
</protein>
<reference evidence="2 3" key="1">
    <citation type="submission" date="2021-01" db="EMBL/GenBank/DDBJ databases">
        <title>Azospirillum sp. YIM DDC1 draft genome.</title>
        <authorList>
            <person name="Wang Y.-X."/>
        </authorList>
    </citation>
    <scope>NUCLEOTIDE SEQUENCE [LARGE SCALE GENOMIC DNA]</scope>
    <source>
        <strain evidence="2 3">YIM DDC1</strain>
    </source>
</reference>
<evidence type="ECO:0000313" key="2">
    <source>
        <dbReference type="EMBL" id="MBK4717825.1"/>
    </source>
</evidence>
<evidence type="ECO:0000313" key="3">
    <source>
        <dbReference type="Proteomes" id="UP000654452"/>
    </source>
</evidence>
<dbReference type="EMBL" id="JAEPIV010000001">
    <property type="protein sequence ID" value="MBK4717825.1"/>
    <property type="molecule type" value="Genomic_DNA"/>
</dbReference>